<name>A0A8S1RII4_9CILI</name>
<proteinExistence type="inferred from homology"/>
<feature type="domain" description="HSF-type DNA-binding" evidence="3">
    <location>
        <begin position="9"/>
        <end position="103"/>
    </location>
</feature>
<evidence type="ECO:0000313" key="5">
    <source>
        <dbReference type="Proteomes" id="UP000692954"/>
    </source>
</evidence>
<comment type="similarity">
    <text evidence="2">Belongs to the HSF family.</text>
</comment>
<comment type="caution">
    <text evidence="4">The sequence shown here is derived from an EMBL/GenBank/DDBJ whole genome shotgun (WGS) entry which is preliminary data.</text>
</comment>
<dbReference type="EMBL" id="CAJJDN010000169">
    <property type="protein sequence ID" value="CAD8126625.1"/>
    <property type="molecule type" value="Genomic_DNA"/>
</dbReference>
<dbReference type="GO" id="GO:0003700">
    <property type="term" value="F:DNA-binding transcription factor activity"/>
    <property type="evidence" value="ECO:0007669"/>
    <property type="project" value="InterPro"/>
</dbReference>
<accession>A0A8S1RII4</accession>
<dbReference type="Pfam" id="PF00447">
    <property type="entry name" value="HSF_DNA-bind"/>
    <property type="match status" value="1"/>
</dbReference>
<dbReference type="OrthoDB" id="60033at2759"/>
<evidence type="ECO:0000259" key="3">
    <source>
        <dbReference type="SMART" id="SM00415"/>
    </source>
</evidence>
<reference evidence="4" key="1">
    <citation type="submission" date="2021-01" db="EMBL/GenBank/DDBJ databases">
        <authorList>
            <consortium name="Genoscope - CEA"/>
            <person name="William W."/>
        </authorList>
    </citation>
    <scope>NUCLEOTIDE SEQUENCE</scope>
</reference>
<dbReference type="GO" id="GO:0043565">
    <property type="term" value="F:sequence-specific DNA binding"/>
    <property type="evidence" value="ECO:0007669"/>
    <property type="project" value="InterPro"/>
</dbReference>
<dbReference type="PANTHER" id="PTHR10015">
    <property type="entry name" value="HEAT SHOCK TRANSCRIPTION FACTOR"/>
    <property type="match status" value="1"/>
</dbReference>
<gene>
    <name evidence="4" type="ORF">PSON_ATCC_30995.1.T1690021</name>
</gene>
<sequence>MESQKGLKNHRSFISNLKQLLNCDQYDGIIVISQDYNGFTILDESKFKNQVLKNHFRNSNWASFRRQLNQYGFVYQKTDQGHLKYTNQQFDIRNQDGLKISKKVQEKEMSYDQEMFLLQLQLSEIKSNQIKMVESFQNLLKQHKQIEINLKQSMIEYITHIVDGQKRGTKLGKFVWKFHLNIKDKKYKQFLYKIWLKANQQGELLFSDQQQQSKFLQSLYSYESFNDEIQGLMFPKVNAINEEVLSLCSFAQNSQDENHFEERQSNISNYFNI</sequence>
<evidence type="ECO:0000256" key="2">
    <source>
        <dbReference type="RuleBase" id="RU004020"/>
    </source>
</evidence>
<dbReference type="SMART" id="SM00415">
    <property type="entry name" value="HSF"/>
    <property type="match status" value="1"/>
</dbReference>
<keyword evidence="5" id="KW-1185">Reference proteome</keyword>
<dbReference type="InterPro" id="IPR000232">
    <property type="entry name" value="HSF_DNA-bd"/>
</dbReference>
<organism evidence="4 5">
    <name type="scientific">Paramecium sonneborni</name>
    <dbReference type="NCBI Taxonomy" id="65129"/>
    <lineage>
        <taxon>Eukaryota</taxon>
        <taxon>Sar</taxon>
        <taxon>Alveolata</taxon>
        <taxon>Ciliophora</taxon>
        <taxon>Intramacronucleata</taxon>
        <taxon>Oligohymenophorea</taxon>
        <taxon>Peniculida</taxon>
        <taxon>Parameciidae</taxon>
        <taxon>Paramecium</taxon>
    </lineage>
</organism>
<protein>
    <recommendedName>
        <fullName evidence="3">HSF-type DNA-binding domain-containing protein</fullName>
    </recommendedName>
</protein>
<keyword evidence="1" id="KW-0238">DNA-binding</keyword>
<dbReference type="PANTHER" id="PTHR10015:SF206">
    <property type="entry name" value="HSF-TYPE DNA-BINDING DOMAIN-CONTAINING PROTEIN"/>
    <property type="match status" value="1"/>
</dbReference>
<dbReference type="Proteomes" id="UP000692954">
    <property type="component" value="Unassembled WGS sequence"/>
</dbReference>
<dbReference type="AlphaFoldDB" id="A0A8S1RII4"/>
<evidence type="ECO:0000256" key="1">
    <source>
        <dbReference type="ARBA" id="ARBA00023125"/>
    </source>
</evidence>
<evidence type="ECO:0000313" key="4">
    <source>
        <dbReference type="EMBL" id="CAD8126625.1"/>
    </source>
</evidence>